<dbReference type="PANTHER" id="PTHR30055">
    <property type="entry name" value="HTH-TYPE TRANSCRIPTIONAL REGULATOR RUTR"/>
    <property type="match status" value="1"/>
</dbReference>
<accession>A0A5J5G1H3</accession>
<dbReference type="NCBIfam" id="NF008587">
    <property type="entry name" value="PRK11552.1"/>
    <property type="match status" value="1"/>
</dbReference>
<dbReference type="SUPFAM" id="SSF48498">
    <property type="entry name" value="Tetracyclin repressor-like, C-terminal domain"/>
    <property type="match status" value="1"/>
</dbReference>
<gene>
    <name evidence="4" type="ORF">FJU30_10245</name>
</gene>
<dbReference type="AlphaFoldDB" id="A0A5J5G1H3"/>
<dbReference type="PANTHER" id="PTHR30055:SF146">
    <property type="entry name" value="HTH-TYPE TRANSCRIPTIONAL DUAL REGULATOR CECR"/>
    <property type="match status" value="1"/>
</dbReference>
<feature type="DNA-binding region" description="H-T-H motif" evidence="2">
    <location>
        <begin position="41"/>
        <end position="60"/>
    </location>
</feature>
<proteinExistence type="predicted"/>
<keyword evidence="5" id="KW-1185">Reference proteome</keyword>
<dbReference type="InterPro" id="IPR009057">
    <property type="entry name" value="Homeodomain-like_sf"/>
</dbReference>
<evidence type="ECO:0000256" key="1">
    <source>
        <dbReference type="ARBA" id="ARBA00023125"/>
    </source>
</evidence>
<dbReference type="PROSITE" id="PS50977">
    <property type="entry name" value="HTH_TETR_2"/>
    <property type="match status" value="1"/>
</dbReference>
<name>A0A5J5G1H3_9GAMM</name>
<comment type="caution">
    <text evidence="4">The sequence shown here is derived from an EMBL/GenBank/DDBJ whole genome shotgun (WGS) entry which is preliminary data.</text>
</comment>
<dbReference type="InterPro" id="IPR036271">
    <property type="entry name" value="Tet_transcr_reg_TetR-rel_C_sf"/>
</dbReference>
<reference evidence="4 5" key="1">
    <citation type="submission" date="2019-09" db="EMBL/GenBank/DDBJ databases">
        <authorList>
            <person name="Li Y."/>
        </authorList>
    </citation>
    <scope>NUCLEOTIDE SEQUENCE [LARGE SCALE GENOMIC DNA]</scope>
    <source>
        <strain evidence="4 5">L3-3HA</strain>
    </source>
</reference>
<dbReference type="InterPro" id="IPR015292">
    <property type="entry name" value="Tscrpt_reg_YbiH_C"/>
</dbReference>
<dbReference type="InterPro" id="IPR050109">
    <property type="entry name" value="HTH-type_TetR-like_transc_reg"/>
</dbReference>
<dbReference type="PRINTS" id="PR00455">
    <property type="entry name" value="HTHTETR"/>
</dbReference>
<dbReference type="GO" id="GO:0000976">
    <property type="term" value="F:transcription cis-regulatory region binding"/>
    <property type="evidence" value="ECO:0007669"/>
    <property type="project" value="TreeGrafter"/>
</dbReference>
<sequence>MPTSSAPAGPVTPTPRGEQARQQLIDAAIALFGAYGTHGATTRQIASRAGQNIAAITYYFGSKDGLYLGVVQWIADFIEREFQPLTRDIDALLAQSAPPPESCRKAIHRITRMFAHLLTRDETMDLSRIMSREQLLPTEAFTLLHQRIYAPLHQRLTGLVACFAGLDATTESAIMHTHAMLGEVLSFRIARETICRRAGWRTIGQEQTEQIAQIVTQHIDFILYGLRAQHAR</sequence>
<dbReference type="SUPFAM" id="SSF46689">
    <property type="entry name" value="Homeodomain-like"/>
    <property type="match status" value="1"/>
</dbReference>
<dbReference type="InterPro" id="IPR001647">
    <property type="entry name" value="HTH_TetR"/>
</dbReference>
<feature type="domain" description="HTH tetR-type" evidence="3">
    <location>
        <begin position="18"/>
        <end position="78"/>
    </location>
</feature>
<dbReference type="RefSeq" id="WP_150434865.1">
    <property type="nucleotide sequence ID" value="NZ_VYKJ01000004.1"/>
</dbReference>
<dbReference type="Pfam" id="PF09209">
    <property type="entry name" value="CecR_C"/>
    <property type="match status" value="1"/>
</dbReference>
<dbReference type="GO" id="GO:0003700">
    <property type="term" value="F:DNA-binding transcription factor activity"/>
    <property type="evidence" value="ECO:0007669"/>
    <property type="project" value="TreeGrafter"/>
</dbReference>
<evidence type="ECO:0000259" key="3">
    <source>
        <dbReference type="PROSITE" id="PS50977"/>
    </source>
</evidence>
<evidence type="ECO:0000256" key="2">
    <source>
        <dbReference type="PROSITE-ProRule" id="PRU00335"/>
    </source>
</evidence>
<dbReference type="Pfam" id="PF00440">
    <property type="entry name" value="TetR_N"/>
    <property type="match status" value="1"/>
</dbReference>
<organism evidence="4 5">
    <name type="scientific">Affinibrenneria salicis</name>
    <dbReference type="NCBI Taxonomy" id="2590031"/>
    <lineage>
        <taxon>Bacteria</taxon>
        <taxon>Pseudomonadati</taxon>
        <taxon>Pseudomonadota</taxon>
        <taxon>Gammaproteobacteria</taxon>
        <taxon>Enterobacterales</taxon>
        <taxon>Pectobacteriaceae</taxon>
        <taxon>Affinibrenneria</taxon>
    </lineage>
</organism>
<dbReference type="EMBL" id="VYKJ01000004">
    <property type="protein sequence ID" value="KAA9000597.1"/>
    <property type="molecule type" value="Genomic_DNA"/>
</dbReference>
<keyword evidence="1 2" id="KW-0238">DNA-binding</keyword>
<dbReference type="OrthoDB" id="2356263at2"/>
<evidence type="ECO:0000313" key="5">
    <source>
        <dbReference type="Proteomes" id="UP000335415"/>
    </source>
</evidence>
<protein>
    <submittedName>
        <fullName evidence="4">Transcriptional regulator</fullName>
    </submittedName>
</protein>
<dbReference type="Gene3D" id="1.10.10.60">
    <property type="entry name" value="Homeodomain-like"/>
    <property type="match status" value="1"/>
</dbReference>
<dbReference type="Proteomes" id="UP000335415">
    <property type="component" value="Unassembled WGS sequence"/>
</dbReference>
<dbReference type="Gene3D" id="1.10.357.10">
    <property type="entry name" value="Tetracycline Repressor, domain 2"/>
    <property type="match status" value="1"/>
</dbReference>
<evidence type="ECO:0000313" key="4">
    <source>
        <dbReference type="EMBL" id="KAA9000597.1"/>
    </source>
</evidence>